<comment type="caution">
    <text evidence="1">The sequence shown here is derived from an EMBL/GenBank/DDBJ whole genome shotgun (WGS) entry which is preliminary data.</text>
</comment>
<accession>X0ZLX5</accession>
<dbReference type="EMBL" id="BART01006826">
    <property type="protein sequence ID" value="GAG70379.1"/>
    <property type="molecule type" value="Genomic_DNA"/>
</dbReference>
<feature type="non-terminal residue" evidence="1">
    <location>
        <position position="1"/>
    </location>
</feature>
<evidence type="ECO:0000313" key="1">
    <source>
        <dbReference type="EMBL" id="GAG70379.1"/>
    </source>
</evidence>
<proteinExistence type="predicted"/>
<sequence>SEIINIDITHIIIEFIYNSFENINFLSFLPVL</sequence>
<dbReference type="AlphaFoldDB" id="X0ZLX5"/>
<protein>
    <submittedName>
        <fullName evidence="1">Uncharacterized protein</fullName>
    </submittedName>
</protein>
<organism evidence="1">
    <name type="scientific">marine sediment metagenome</name>
    <dbReference type="NCBI Taxonomy" id="412755"/>
    <lineage>
        <taxon>unclassified sequences</taxon>
        <taxon>metagenomes</taxon>
        <taxon>ecological metagenomes</taxon>
    </lineage>
</organism>
<name>X0ZLX5_9ZZZZ</name>
<gene>
    <name evidence="1" type="ORF">S01H4_15581</name>
</gene>
<reference evidence="1" key="1">
    <citation type="journal article" date="2014" name="Front. Microbiol.">
        <title>High frequency of phylogenetically diverse reductive dehalogenase-homologous genes in deep subseafloor sedimentary metagenomes.</title>
        <authorList>
            <person name="Kawai M."/>
            <person name="Futagami T."/>
            <person name="Toyoda A."/>
            <person name="Takaki Y."/>
            <person name="Nishi S."/>
            <person name="Hori S."/>
            <person name="Arai W."/>
            <person name="Tsubouchi T."/>
            <person name="Morono Y."/>
            <person name="Uchiyama I."/>
            <person name="Ito T."/>
            <person name="Fujiyama A."/>
            <person name="Inagaki F."/>
            <person name="Takami H."/>
        </authorList>
    </citation>
    <scope>NUCLEOTIDE SEQUENCE</scope>
    <source>
        <strain evidence="1">Expedition CK06-06</strain>
    </source>
</reference>